<name>A0A7K8GZD3_ORTSP</name>
<reference evidence="2 3" key="1">
    <citation type="submission" date="2019-09" db="EMBL/GenBank/DDBJ databases">
        <title>Bird 10,000 Genomes (B10K) Project - Family phase.</title>
        <authorList>
            <person name="Zhang G."/>
        </authorList>
    </citation>
    <scope>NUCLEOTIDE SEQUENCE [LARGE SCALE GENOMIC DNA]</scope>
    <source>
        <strain evidence="2">B10K-DU-029-32</strain>
        <tissue evidence="2">Liver or heart</tissue>
    </source>
</reference>
<feature type="non-terminal residue" evidence="2">
    <location>
        <position position="1"/>
    </location>
</feature>
<keyword evidence="3" id="KW-1185">Reference proteome</keyword>
<dbReference type="Gene3D" id="2.10.50.10">
    <property type="entry name" value="Tumor Necrosis Factor Receptor, subunit A, domain 2"/>
    <property type="match status" value="1"/>
</dbReference>
<dbReference type="PANTHER" id="PTHR47388">
    <property type="entry name" value="TUMOR NECROSIS FACTOR RECEPTOR SUPERFAMILY MEMBER 18"/>
    <property type="match status" value="1"/>
</dbReference>
<feature type="non-terminal residue" evidence="2">
    <location>
        <position position="96"/>
    </location>
</feature>
<dbReference type="GO" id="GO:0043066">
    <property type="term" value="P:negative regulation of apoptotic process"/>
    <property type="evidence" value="ECO:0007669"/>
    <property type="project" value="InterPro"/>
</dbReference>
<dbReference type="InterPro" id="IPR022318">
    <property type="entry name" value="TNFR_18"/>
</dbReference>
<dbReference type="InterPro" id="IPR001368">
    <property type="entry name" value="TNFR/NGFR_Cys_rich_reg"/>
</dbReference>
<gene>
    <name evidence="2" type="primary">Tnfrsf18</name>
    <name evidence="2" type="ORF">ORTSPA_R11089</name>
</gene>
<feature type="domain" description="TNFR-Cys" evidence="1">
    <location>
        <begin position="17"/>
        <end position="55"/>
    </location>
</feature>
<dbReference type="InterPro" id="IPR053107">
    <property type="entry name" value="TNFRSF18"/>
</dbReference>
<accession>A0A7K8GZD3</accession>
<feature type="domain" description="TNFR-Cys" evidence="1">
    <location>
        <begin position="58"/>
        <end position="96"/>
    </location>
</feature>
<dbReference type="GO" id="GO:0045785">
    <property type="term" value="P:positive regulation of cell adhesion"/>
    <property type="evidence" value="ECO:0007669"/>
    <property type="project" value="TreeGrafter"/>
</dbReference>
<evidence type="ECO:0000313" key="3">
    <source>
        <dbReference type="Proteomes" id="UP000526602"/>
    </source>
</evidence>
<evidence type="ECO:0000259" key="1">
    <source>
        <dbReference type="SMART" id="SM00208"/>
    </source>
</evidence>
<evidence type="ECO:0000313" key="2">
    <source>
        <dbReference type="EMBL" id="NXC09437.1"/>
    </source>
</evidence>
<organism evidence="2 3">
    <name type="scientific">Orthonyx spaldingii</name>
    <name type="common">Chowchilla</name>
    <dbReference type="NCBI Taxonomy" id="38397"/>
    <lineage>
        <taxon>Eukaryota</taxon>
        <taxon>Metazoa</taxon>
        <taxon>Chordata</taxon>
        <taxon>Craniata</taxon>
        <taxon>Vertebrata</taxon>
        <taxon>Euteleostomi</taxon>
        <taxon>Archelosauria</taxon>
        <taxon>Archosauria</taxon>
        <taxon>Dinosauria</taxon>
        <taxon>Saurischia</taxon>
        <taxon>Theropoda</taxon>
        <taxon>Coelurosauria</taxon>
        <taxon>Aves</taxon>
        <taxon>Neognathae</taxon>
        <taxon>Neoaves</taxon>
        <taxon>Telluraves</taxon>
        <taxon>Australaves</taxon>
        <taxon>Passeriformes</taxon>
        <taxon>Corvoidea</taxon>
        <taxon>Orthonychidae</taxon>
        <taxon>Orthonyx</taxon>
    </lineage>
</organism>
<dbReference type="SMART" id="SM00208">
    <property type="entry name" value="TNFR"/>
    <property type="match status" value="2"/>
</dbReference>
<dbReference type="AlphaFoldDB" id="A0A7K8GZD3"/>
<protein>
    <submittedName>
        <fullName evidence="2">TNR18 factor</fullName>
    </submittedName>
</protein>
<dbReference type="PANTHER" id="PTHR47388:SF1">
    <property type="entry name" value="TUMOR NECROSIS FACTOR RECEPTOR SUPERFAMILY MEMBER 18"/>
    <property type="match status" value="1"/>
</dbReference>
<dbReference type="PRINTS" id="PR01968">
    <property type="entry name" value="TNFACTORR18"/>
</dbReference>
<dbReference type="GO" id="GO:0009897">
    <property type="term" value="C:external side of plasma membrane"/>
    <property type="evidence" value="ECO:0007669"/>
    <property type="project" value="TreeGrafter"/>
</dbReference>
<sequence length="96" mass="10442">TGSSSPCQEAPDPDCKCPDGLSCANEPCLYCQTLPRCPEGQEPHRTGAVNFQFKCKPCETGTYSSGRSSWCRNWTDCESIGFLTLQQGNSTHNSVC</sequence>
<proteinExistence type="predicted"/>
<comment type="caution">
    <text evidence="2">The sequence shown here is derived from an EMBL/GenBank/DDBJ whole genome shotgun (WGS) entry which is preliminary data.</text>
</comment>
<dbReference type="Proteomes" id="UP000526602">
    <property type="component" value="Unassembled WGS sequence"/>
</dbReference>
<dbReference type="EMBL" id="VZTJ01005700">
    <property type="protein sequence ID" value="NXC09437.1"/>
    <property type="molecule type" value="Genomic_DNA"/>
</dbReference>
<dbReference type="GO" id="GO:0005031">
    <property type="term" value="F:tumor necrosis factor receptor activity"/>
    <property type="evidence" value="ECO:0007669"/>
    <property type="project" value="InterPro"/>
</dbReference>